<dbReference type="EMBL" id="QUSW01000002">
    <property type="protein sequence ID" value="RQP25340.1"/>
    <property type="molecule type" value="Genomic_DNA"/>
</dbReference>
<dbReference type="GO" id="GO:0015031">
    <property type="term" value="P:protein transport"/>
    <property type="evidence" value="ECO:0007669"/>
    <property type="project" value="UniProtKB-KW"/>
</dbReference>
<dbReference type="Proteomes" id="UP000267464">
    <property type="component" value="Unassembled WGS sequence"/>
</dbReference>
<keyword evidence="5" id="KW-1133">Transmembrane helix</keyword>
<evidence type="ECO:0000313" key="9">
    <source>
        <dbReference type="Proteomes" id="UP000267464"/>
    </source>
</evidence>
<comment type="subcellular location">
    <subcellularLocation>
        <location evidence="1">Cell membrane</location>
        <topology evidence="1">Single-pass membrane protein</topology>
    </subcellularLocation>
    <subcellularLocation>
        <location evidence="7">Cell membrane</location>
        <topology evidence="7">Single-pass type II membrane protein</topology>
    </subcellularLocation>
</comment>
<keyword evidence="3" id="KW-1003">Cell membrane</keyword>
<organism evidence="8 9">
    <name type="scientific">Piscinibacter terrae</name>
    <dbReference type="NCBI Taxonomy" id="2496871"/>
    <lineage>
        <taxon>Bacteria</taxon>
        <taxon>Pseudomonadati</taxon>
        <taxon>Pseudomonadota</taxon>
        <taxon>Betaproteobacteria</taxon>
        <taxon>Burkholderiales</taxon>
        <taxon>Sphaerotilaceae</taxon>
        <taxon>Piscinibacter</taxon>
    </lineage>
</organism>
<evidence type="ECO:0000256" key="3">
    <source>
        <dbReference type="ARBA" id="ARBA00022475"/>
    </source>
</evidence>
<proteinExistence type="inferred from homology"/>
<keyword evidence="7" id="KW-0653">Protein transport</keyword>
<gene>
    <name evidence="8" type="ORF">DZC73_10970</name>
</gene>
<evidence type="ECO:0000313" key="8">
    <source>
        <dbReference type="EMBL" id="RQP25340.1"/>
    </source>
</evidence>
<reference evidence="8 9" key="2">
    <citation type="submission" date="2018-12" db="EMBL/GenBank/DDBJ databases">
        <title>Rhizobacter gummiphilus sp. nov., a rubber-degrading bacterium isolated from the soil of a botanical garden in Japan.</title>
        <authorList>
            <person name="Shunsuke S.S."/>
        </authorList>
    </citation>
    <scope>NUCLEOTIDE SEQUENCE [LARGE SCALE GENOMIC DNA]</scope>
    <source>
        <strain evidence="8 9">S-16</strain>
    </source>
</reference>
<dbReference type="InterPro" id="IPR003400">
    <property type="entry name" value="ExbD"/>
</dbReference>
<dbReference type="OrthoDB" id="5294637at2"/>
<evidence type="ECO:0000256" key="1">
    <source>
        <dbReference type="ARBA" id="ARBA00004162"/>
    </source>
</evidence>
<evidence type="ECO:0000256" key="2">
    <source>
        <dbReference type="ARBA" id="ARBA00005811"/>
    </source>
</evidence>
<dbReference type="AlphaFoldDB" id="A0A3N7HSS1"/>
<comment type="caution">
    <text evidence="8">The sequence shown here is derived from an EMBL/GenBank/DDBJ whole genome shotgun (WGS) entry which is preliminary data.</text>
</comment>
<evidence type="ECO:0000256" key="7">
    <source>
        <dbReference type="RuleBase" id="RU003879"/>
    </source>
</evidence>
<keyword evidence="9" id="KW-1185">Reference proteome</keyword>
<dbReference type="Pfam" id="PF02472">
    <property type="entry name" value="ExbD"/>
    <property type="match status" value="1"/>
</dbReference>
<keyword evidence="7" id="KW-0813">Transport</keyword>
<protein>
    <submittedName>
        <fullName evidence="8">Biopolymer transporter ExbD</fullName>
    </submittedName>
</protein>
<dbReference type="GO" id="GO:0005886">
    <property type="term" value="C:plasma membrane"/>
    <property type="evidence" value="ECO:0007669"/>
    <property type="project" value="UniProtKB-SubCell"/>
</dbReference>
<dbReference type="GO" id="GO:0022857">
    <property type="term" value="F:transmembrane transporter activity"/>
    <property type="evidence" value="ECO:0007669"/>
    <property type="project" value="InterPro"/>
</dbReference>
<keyword evidence="6" id="KW-0472">Membrane</keyword>
<evidence type="ECO:0000256" key="4">
    <source>
        <dbReference type="ARBA" id="ARBA00022692"/>
    </source>
</evidence>
<evidence type="ECO:0000256" key="5">
    <source>
        <dbReference type="ARBA" id="ARBA00022989"/>
    </source>
</evidence>
<name>A0A3N7HSS1_9BURK</name>
<evidence type="ECO:0000256" key="6">
    <source>
        <dbReference type="ARBA" id="ARBA00023136"/>
    </source>
</evidence>
<accession>A0A3N7HSS1</accession>
<comment type="similarity">
    <text evidence="2 7">Belongs to the ExbD/TolR family.</text>
</comment>
<reference evidence="8 9" key="1">
    <citation type="submission" date="2018-08" db="EMBL/GenBank/DDBJ databases">
        <authorList>
            <person name="Khan S.A."/>
            <person name="Jeon C.O."/>
            <person name="Chun B.H."/>
            <person name="Jeong S.E."/>
        </authorList>
    </citation>
    <scope>NUCLEOTIDE SEQUENCE [LARGE SCALE GENOMIC DNA]</scope>
    <source>
        <strain evidence="8 9">S-16</strain>
    </source>
</reference>
<keyword evidence="4 7" id="KW-0812">Transmembrane</keyword>
<sequence>MPMTPLQKRAERRSRNQTMVDMNLVSLIDVFTILIFFLLSSASGVELLPSPKAVKLPDSIAEKQPKETVIVVVSAQEIIVDGRKVADVAAVINQPGDLIEPLKAELDIQANRQVIRKENEAVSKNVTIMGDKEIPYSLLRKIMVTCAQANFSDVSFAVRRKDA</sequence>